<organism evidence="1">
    <name type="scientific">Companilactobacillus formosensis</name>
    <dbReference type="NCBI Taxonomy" id="1617889"/>
    <lineage>
        <taxon>Bacteria</taxon>
        <taxon>Bacillati</taxon>
        <taxon>Bacillota</taxon>
        <taxon>Bacilli</taxon>
        <taxon>Lactobacillales</taxon>
        <taxon>Lactobacillaceae</taxon>
        <taxon>Companilactobacillus</taxon>
    </lineage>
</organism>
<sequence length="77" mass="9157">MYSNKYLKAYLILKDVRQTDVTLLLNKSISTVRRKFENLGFTQSDIVLLHDKYDIPLEAFFYDETKDKNGFLFNNNK</sequence>
<accession>A0A2P4R784</accession>
<dbReference type="AlphaFoldDB" id="A0A2P4R784"/>
<protein>
    <recommendedName>
        <fullName evidence="2">XRE family transcriptional regulator</fullName>
    </recommendedName>
</protein>
<dbReference type="EMBL" id="PPWZ01000027">
    <property type="protein sequence ID" value="POH37119.1"/>
    <property type="molecule type" value="Genomic_DNA"/>
</dbReference>
<evidence type="ECO:0000313" key="1">
    <source>
        <dbReference type="EMBL" id="POH37119.1"/>
    </source>
</evidence>
<gene>
    <name evidence="1" type="ORF">C2R26_04675</name>
</gene>
<reference evidence="1" key="1">
    <citation type="submission" date="2018-01" db="EMBL/GenBank/DDBJ databases">
        <title>Genome sequnecing of Lactobacillus formosensis KACC 18721.</title>
        <authorList>
            <person name="Kim S.-J."/>
            <person name="Heo J."/>
        </authorList>
    </citation>
    <scope>NUCLEOTIDE SEQUENCE</scope>
    <source>
        <strain evidence="1">KACC 18721</strain>
    </source>
</reference>
<evidence type="ECO:0008006" key="2">
    <source>
        <dbReference type="Google" id="ProtNLM"/>
    </source>
</evidence>
<comment type="caution">
    <text evidence="1">The sequence shown here is derived from an EMBL/GenBank/DDBJ whole genome shotgun (WGS) entry which is preliminary data.</text>
</comment>
<name>A0A2P4R784_9LACO</name>
<proteinExistence type="predicted"/>